<dbReference type="Proteomes" id="UP001642484">
    <property type="component" value="Unassembled WGS sequence"/>
</dbReference>
<dbReference type="PANTHER" id="PTHR43040:SF1">
    <property type="entry name" value="RIBONUCLEASE D"/>
    <property type="match status" value="1"/>
</dbReference>
<dbReference type="EMBL" id="CAXAMN010015557">
    <property type="protein sequence ID" value="CAK9046017.1"/>
    <property type="molecule type" value="Genomic_DNA"/>
</dbReference>
<comment type="caution">
    <text evidence="2">The sequence shown here is derived from an EMBL/GenBank/DDBJ whole genome shotgun (WGS) entry which is preliminary data.</text>
</comment>
<dbReference type="Pfam" id="PF01612">
    <property type="entry name" value="DNA_pol_A_exo1"/>
    <property type="match status" value="1"/>
</dbReference>
<dbReference type="SMART" id="SM00474">
    <property type="entry name" value="35EXOc"/>
    <property type="match status" value="1"/>
</dbReference>
<dbReference type="PROSITE" id="PS50084">
    <property type="entry name" value="KH_TYPE_1"/>
    <property type="match status" value="1"/>
</dbReference>
<proteinExistence type="predicted"/>
<dbReference type="SMART" id="SM00322">
    <property type="entry name" value="KH"/>
    <property type="match status" value="1"/>
</dbReference>
<dbReference type="SUPFAM" id="SSF53098">
    <property type="entry name" value="Ribonuclease H-like"/>
    <property type="match status" value="1"/>
</dbReference>
<dbReference type="Gene3D" id="3.30.420.10">
    <property type="entry name" value="Ribonuclease H-like superfamily/Ribonuclease H"/>
    <property type="match status" value="1"/>
</dbReference>
<dbReference type="InterPro" id="IPR012337">
    <property type="entry name" value="RNaseH-like_sf"/>
</dbReference>
<dbReference type="InterPro" id="IPR004087">
    <property type="entry name" value="KH_dom"/>
</dbReference>
<dbReference type="EMBL" id="CAXAMN010014446">
    <property type="protein sequence ID" value="CAK9043290.1"/>
    <property type="molecule type" value="Genomic_DNA"/>
</dbReference>
<evidence type="ECO:0000313" key="3">
    <source>
        <dbReference type="Proteomes" id="UP001642484"/>
    </source>
</evidence>
<dbReference type="CDD" id="cd00105">
    <property type="entry name" value="KH-I"/>
    <property type="match status" value="1"/>
</dbReference>
<protein>
    <submittedName>
        <fullName evidence="2">Uncharacterized protein</fullName>
    </submittedName>
</protein>
<organism evidence="2 3">
    <name type="scientific">Durusdinium trenchii</name>
    <dbReference type="NCBI Taxonomy" id="1381693"/>
    <lineage>
        <taxon>Eukaryota</taxon>
        <taxon>Sar</taxon>
        <taxon>Alveolata</taxon>
        <taxon>Dinophyceae</taxon>
        <taxon>Suessiales</taxon>
        <taxon>Symbiodiniaceae</taxon>
        <taxon>Durusdinium</taxon>
    </lineage>
</organism>
<dbReference type="InterPro" id="IPR036397">
    <property type="entry name" value="RNaseH_sf"/>
</dbReference>
<keyword evidence="3" id="KW-1185">Reference proteome</keyword>
<dbReference type="SUPFAM" id="SSF54791">
    <property type="entry name" value="Eukaryotic type KH-domain (KH-domain type I)"/>
    <property type="match status" value="1"/>
</dbReference>
<name>A0ABP0M3G8_9DINO</name>
<dbReference type="Gene3D" id="3.30.1370.10">
    <property type="entry name" value="K Homology domain, type 1"/>
    <property type="match status" value="1"/>
</dbReference>
<sequence>MASLANAVLVDTLEQCQDAVAQLSQETEVAIDIEGVELSRAGEVCLIQICGPSSDKVFLFDIHTLKDKAFEEGGLKKLLESDVIKVFYDLRTDNDALHHLHQVHVRASYDLQVLRQLKFQDSTDIYLHGLKRVLAGFLKESNCLTEEQVHKVDAVKEQGHELFTPENGGTQLWKERPLRPILVDYAAIDVQFLLHMKRLWTPNDPAEAAQLHQDVMKASEHRLKCFVALPQEDALNQSAKKLRDFYEASDTSRILHVPSHKKGALIGKKGANIEAIQAKSGAKVCLKDDVALVIGLPQQVEAAVQLILPKIASR</sequence>
<dbReference type="PANTHER" id="PTHR43040">
    <property type="entry name" value="RIBONUCLEASE D"/>
    <property type="match status" value="1"/>
</dbReference>
<dbReference type="InterPro" id="IPR004088">
    <property type="entry name" value="KH_dom_type_1"/>
</dbReference>
<evidence type="ECO:0000313" key="2">
    <source>
        <dbReference type="EMBL" id="CAK9046017.1"/>
    </source>
</evidence>
<reference evidence="2 3" key="1">
    <citation type="submission" date="2024-02" db="EMBL/GenBank/DDBJ databases">
        <authorList>
            <person name="Chen Y."/>
            <person name="Shah S."/>
            <person name="Dougan E. K."/>
            <person name="Thang M."/>
            <person name="Chan C."/>
        </authorList>
    </citation>
    <scope>NUCLEOTIDE SEQUENCE [LARGE SCALE GENOMIC DNA]</scope>
</reference>
<gene>
    <name evidence="1" type="ORF">CCMP2556_LOCUS22926</name>
    <name evidence="2" type="ORF">CCMP2556_LOCUS23952</name>
</gene>
<accession>A0ABP0M3G8</accession>
<dbReference type="InterPro" id="IPR036612">
    <property type="entry name" value="KH_dom_type_1_sf"/>
</dbReference>
<dbReference type="Pfam" id="PF00013">
    <property type="entry name" value="KH_1"/>
    <property type="match status" value="1"/>
</dbReference>
<dbReference type="InterPro" id="IPR002562">
    <property type="entry name" value="3'-5'_exonuclease_dom"/>
</dbReference>
<evidence type="ECO:0000313" key="1">
    <source>
        <dbReference type="EMBL" id="CAK9043290.1"/>
    </source>
</evidence>